<dbReference type="InterPro" id="IPR035979">
    <property type="entry name" value="RBD_domain_sf"/>
</dbReference>
<organism evidence="13 14">
    <name type="scientific">Bifiguratus adelaidae</name>
    <dbReference type="NCBI Taxonomy" id="1938954"/>
    <lineage>
        <taxon>Eukaryota</taxon>
        <taxon>Fungi</taxon>
        <taxon>Fungi incertae sedis</taxon>
        <taxon>Mucoromycota</taxon>
        <taxon>Mucoromycotina</taxon>
        <taxon>Endogonomycetes</taxon>
        <taxon>Endogonales</taxon>
        <taxon>Endogonales incertae sedis</taxon>
        <taxon>Bifiguratus</taxon>
    </lineage>
</organism>
<reference evidence="13 14" key="1">
    <citation type="journal article" date="2017" name="Mycologia">
        <title>Bifiguratus adelaidae, gen. et sp. nov., a new member of Mucoromycotina in endophytic and soil-dwelling habitats.</title>
        <authorList>
            <person name="Torres-Cruz T.J."/>
            <person name="Billingsley Tobias T.L."/>
            <person name="Almatruk M."/>
            <person name="Hesse C."/>
            <person name="Kuske C.R."/>
            <person name="Desiro A."/>
            <person name="Benucci G.M."/>
            <person name="Bonito G."/>
            <person name="Stajich J.E."/>
            <person name="Dunlap C."/>
            <person name="Arnold A.E."/>
            <person name="Porras-Alfaro A."/>
        </authorList>
    </citation>
    <scope>NUCLEOTIDE SEQUENCE [LARGE SCALE GENOMIC DNA]</scope>
    <source>
        <strain evidence="13 14">AZ0501</strain>
    </source>
</reference>
<dbReference type="Pfam" id="PF00076">
    <property type="entry name" value="RRM_1"/>
    <property type="match status" value="2"/>
</dbReference>
<dbReference type="PANTHER" id="PTHR10501">
    <property type="entry name" value="U1 SMALL NUCLEAR RIBONUCLEOPROTEIN A/U2 SMALL NUCLEAR RIBONUCLEOPROTEIN B"/>
    <property type="match status" value="1"/>
</dbReference>
<dbReference type="InterPro" id="IPR012677">
    <property type="entry name" value="Nucleotide-bd_a/b_plait_sf"/>
</dbReference>
<dbReference type="GO" id="GO:0005681">
    <property type="term" value="C:spliceosomal complex"/>
    <property type="evidence" value="ECO:0007669"/>
    <property type="project" value="UniProtKB-KW"/>
</dbReference>
<feature type="domain" description="RRM" evidence="12">
    <location>
        <begin position="170"/>
        <end position="244"/>
    </location>
</feature>
<dbReference type="SUPFAM" id="SSF54928">
    <property type="entry name" value="RNA-binding domain, RBD"/>
    <property type="match status" value="1"/>
</dbReference>
<dbReference type="FunFam" id="3.30.70.330:FF:000029">
    <property type="entry name" value="U2 small nuclear ribonucleoprotein B"/>
    <property type="match status" value="1"/>
</dbReference>
<evidence type="ECO:0000256" key="4">
    <source>
        <dbReference type="ARBA" id="ARBA00022728"/>
    </source>
</evidence>
<feature type="region of interest" description="Disordered" evidence="11">
    <location>
        <begin position="122"/>
        <end position="161"/>
    </location>
</feature>
<evidence type="ECO:0000256" key="6">
    <source>
        <dbReference type="ARBA" id="ARBA00022884"/>
    </source>
</evidence>
<keyword evidence="14" id="KW-1185">Reference proteome</keyword>
<dbReference type="SMART" id="SM00360">
    <property type="entry name" value="RRM"/>
    <property type="match status" value="2"/>
</dbReference>
<evidence type="ECO:0000256" key="2">
    <source>
        <dbReference type="ARBA" id="ARBA00007243"/>
    </source>
</evidence>
<keyword evidence="7" id="KW-0508">mRNA splicing</keyword>
<dbReference type="FunFam" id="3.30.70.330:FF:000039">
    <property type="entry name" value="U1 small nuclear ribonucleoprotein A"/>
    <property type="match status" value="1"/>
</dbReference>
<dbReference type="CDD" id="cd12246">
    <property type="entry name" value="RRM1_U1A_like"/>
    <property type="match status" value="1"/>
</dbReference>
<evidence type="ECO:0000256" key="10">
    <source>
        <dbReference type="PROSITE-ProRule" id="PRU00176"/>
    </source>
</evidence>
<evidence type="ECO:0000256" key="5">
    <source>
        <dbReference type="ARBA" id="ARBA00022737"/>
    </source>
</evidence>
<dbReference type="Proteomes" id="UP000242875">
    <property type="component" value="Unassembled WGS sequence"/>
</dbReference>
<keyword evidence="3" id="KW-0507">mRNA processing</keyword>
<name>A0A261Y7V9_9FUNG</name>
<dbReference type="GO" id="GO:0003723">
    <property type="term" value="F:RNA binding"/>
    <property type="evidence" value="ECO:0007669"/>
    <property type="project" value="UniProtKB-UniRule"/>
</dbReference>
<keyword evidence="9" id="KW-0687">Ribonucleoprotein</keyword>
<feature type="domain" description="RRM" evidence="12">
    <location>
        <begin position="8"/>
        <end position="87"/>
    </location>
</feature>
<comment type="similarity">
    <text evidence="2">Belongs to the RRM U1 A/B'' family.</text>
</comment>
<dbReference type="CDD" id="cd12247">
    <property type="entry name" value="RRM2_U1A_like"/>
    <property type="match status" value="1"/>
</dbReference>
<sequence>MASIPPNQTIYVRNLPEKIQKEELRRSLYNLFSAYGRVLDVVAIKTIKGRGQAFIVFRELPSATAAMRGLNGFFFFEKPMSIEYAKSKSDAVAKLDGTYHNPEQVKRDKEAGSALLALGQKRTKDEAEAMDEDGNAKRGKHDEEMEENEQEPAKSNGMTNGVASDEVPNKILFLEGLVADATEEVLGYLFEQYPGFKEVRLVAGKPDLAFVEFETDVQSAVAKDALNGFKLTQENAMKVSFAKQ</sequence>
<proteinExistence type="inferred from homology"/>
<keyword evidence="6 10" id="KW-0694">RNA-binding</keyword>
<keyword evidence="8" id="KW-0539">Nucleus</keyword>
<dbReference type="Gene3D" id="3.30.70.330">
    <property type="match status" value="2"/>
</dbReference>
<comment type="caution">
    <text evidence="13">The sequence shown here is derived from an EMBL/GenBank/DDBJ whole genome shotgun (WGS) entry which is preliminary data.</text>
</comment>
<dbReference type="AlphaFoldDB" id="A0A261Y7V9"/>
<evidence type="ECO:0000313" key="13">
    <source>
        <dbReference type="EMBL" id="OZJ06671.1"/>
    </source>
</evidence>
<evidence type="ECO:0000256" key="1">
    <source>
        <dbReference type="ARBA" id="ARBA00004123"/>
    </source>
</evidence>
<keyword evidence="4" id="KW-0747">Spliceosome</keyword>
<accession>A0A261Y7V9</accession>
<comment type="subcellular location">
    <subcellularLocation>
        <location evidence="1">Nucleus</location>
    </subcellularLocation>
</comment>
<keyword evidence="5" id="KW-0677">Repeat</keyword>
<evidence type="ECO:0000256" key="11">
    <source>
        <dbReference type="SAM" id="MobiDB-lite"/>
    </source>
</evidence>
<dbReference type="EMBL" id="MVBO01000002">
    <property type="protein sequence ID" value="OZJ06671.1"/>
    <property type="molecule type" value="Genomic_DNA"/>
</dbReference>
<evidence type="ECO:0000256" key="8">
    <source>
        <dbReference type="ARBA" id="ARBA00023242"/>
    </source>
</evidence>
<evidence type="ECO:0000256" key="7">
    <source>
        <dbReference type="ARBA" id="ARBA00023187"/>
    </source>
</evidence>
<evidence type="ECO:0000259" key="12">
    <source>
        <dbReference type="PROSITE" id="PS50102"/>
    </source>
</evidence>
<evidence type="ECO:0000256" key="3">
    <source>
        <dbReference type="ARBA" id="ARBA00022664"/>
    </source>
</evidence>
<protein>
    <recommendedName>
        <fullName evidence="12">RRM domain-containing protein</fullName>
    </recommendedName>
</protein>
<dbReference type="GO" id="GO:0030532">
    <property type="term" value="C:small nuclear ribonucleoprotein complex"/>
    <property type="evidence" value="ECO:0007669"/>
    <property type="project" value="UniProtKB-ARBA"/>
</dbReference>
<evidence type="ECO:0000313" key="14">
    <source>
        <dbReference type="Proteomes" id="UP000242875"/>
    </source>
</evidence>
<dbReference type="PROSITE" id="PS50102">
    <property type="entry name" value="RRM"/>
    <property type="match status" value="2"/>
</dbReference>
<evidence type="ECO:0000256" key="9">
    <source>
        <dbReference type="ARBA" id="ARBA00023274"/>
    </source>
</evidence>
<dbReference type="InterPro" id="IPR000504">
    <property type="entry name" value="RRM_dom"/>
</dbReference>
<dbReference type="GO" id="GO:0006397">
    <property type="term" value="P:mRNA processing"/>
    <property type="evidence" value="ECO:0007669"/>
    <property type="project" value="UniProtKB-KW"/>
</dbReference>
<feature type="compositionally biased region" description="Basic and acidic residues" evidence="11">
    <location>
        <begin position="134"/>
        <end position="143"/>
    </location>
</feature>
<gene>
    <name evidence="13" type="ORF">BZG36_00333</name>
</gene>
<dbReference type="GO" id="GO:0008380">
    <property type="term" value="P:RNA splicing"/>
    <property type="evidence" value="ECO:0007669"/>
    <property type="project" value="UniProtKB-KW"/>
</dbReference>
<dbReference type="OrthoDB" id="277802at2759"/>